<proteinExistence type="predicted"/>
<sequence>MRGRAKEGYGQGSLLCGAFMQSTSVPFCSQGHSSVTTTVTGWLLAQSLRRSRSCSNKGCKQRLLSHCPGAGFRQRLHCSIVFRFRASMDSCATCMH</sequence>
<evidence type="ECO:0008006" key="3">
    <source>
        <dbReference type="Google" id="ProtNLM"/>
    </source>
</evidence>
<reference evidence="1" key="1">
    <citation type="submission" date="2017-08" db="EMBL/GenBank/DDBJ databases">
        <authorList>
            <person name="Polle J.E."/>
            <person name="Barry K."/>
            <person name="Cushman J."/>
            <person name="Schmutz J."/>
            <person name="Tran D."/>
            <person name="Hathwaick L.T."/>
            <person name="Yim W.C."/>
            <person name="Jenkins J."/>
            <person name="Mckie-Krisberg Z.M."/>
            <person name="Prochnik S."/>
            <person name="Lindquist E."/>
            <person name="Dockter R.B."/>
            <person name="Adam C."/>
            <person name="Molina H."/>
            <person name="Bunkerborg J."/>
            <person name="Jin E."/>
            <person name="Buchheim M."/>
            <person name="Magnuson J."/>
        </authorList>
    </citation>
    <scope>NUCLEOTIDE SEQUENCE</scope>
    <source>
        <strain evidence="1">CCAP 19/18</strain>
    </source>
</reference>
<keyword evidence="2" id="KW-1185">Reference proteome</keyword>
<gene>
    <name evidence="1" type="ORF">DUNSADRAFT_5933</name>
</gene>
<dbReference type="Proteomes" id="UP000815325">
    <property type="component" value="Unassembled WGS sequence"/>
</dbReference>
<organism evidence="1 2">
    <name type="scientific">Dunaliella salina</name>
    <name type="common">Green alga</name>
    <name type="synonym">Protococcus salinus</name>
    <dbReference type="NCBI Taxonomy" id="3046"/>
    <lineage>
        <taxon>Eukaryota</taxon>
        <taxon>Viridiplantae</taxon>
        <taxon>Chlorophyta</taxon>
        <taxon>core chlorophytes</taxon>
        <taxon>Chlorophyceae</taxon>
        <taxon>CS clade</taxon>
        <taxon>Chlamydomonadales</taxon>
        <taxon>Dunaliellaceae</taxon>
        <taxon>Dunaliella</taxon>
    </lineage>
</organism>
<protein>
    <recommendedName>
        <fullName evidence="3">Encoded protein</fullName>
    </recommendedName>
</protein>
<name>A0ABQ7GP98_DUNSA</name>
<evidence type="ECO:0000313" key="2">
    <source>
        <dbReference type="Proteomes" id="UP000815325"/>
    </source>
</evidence>
<comment type="caution">
    <text evidence="1">The sequence shown here is derived from an EMBL/GenBank/DDBJ whole genome shotgun (WGS) entry which is preliminary data.</text>
</comment>
<accession>A0ABQ7GP98</accession>
<evidence type="ECO:0000313" key="1">
    <source>
        <dbReference type="EMBL" id="KAF5836427.1"/>
    </source>
</evidence>
<dbReference type="EMBL" id="MU069660">
    <property type="protein sequence ID" value="KAF5836427.1"/>
    <property type="molecule type" value="Genomic_DNA"/>
</dbReference>